<feature type="transmembrane region" description="Helical" evidence="8">
    <location>
        <begin position="12"/>
        <end position="36"/>
    </location>
</feature>
<dbReference type="PANTHER" id="PTHR23513">
    <property type="entry name" value="INTEGRAL MEMBRANE EFFLUX PROTEIN-RELATED"/>
    <property type="match status" value="1"/>
</dbReference>
<keyword evidence="10" id="KW-1185">Reference proteome</keyword>
<name>L0I5V1_HALRX</name>
<dbReference type="STRING" id="797302.Halru_0249"/>
<evidence type="ECO:0000256" key="6">
    <source>
        <dbReference type="ARBA" id="ARBA00023136"/>
    </source>
</evidence>
<reference evidence="9" key="1">
    <citation type="submission" date="2011-09" db="EMBL/GenBank/DDBJ databases">
        <title>Complete sequence of Halovivax ruber XH-70.</title>
        <authorList>
            <consortium name="US DOE Joint Genome Institute"/>
            <person name="Lucas S."/>
            <person name="Han J."/>
            <person name="Lapidus A."/>
            <person name="Cheng J.-F."/>
            <person name="Goodwin L."/>
            <person name="Pitluck S."/>
            <person name="Peters L."/>
            <person name="Mikhailova N."/>
            <person name="Davenport K."/>
            <person name="Detter J.C."/>
            <person name="Han C."/>
            <person name="Tapia R."/>
            <person name="Land M."/>
            <person name="Hauser L."/>
            <person name="Kyrpides N."/>
            <person name="Ivanova N."/>
            <person name="Pagani I."/>
            <person name="Sproer C."/>
            <person name="Anderson I."/>
            <person name="Woyke T."/>
        </authorList>
    </citation>
    <scope>NUCLEOTIDE SEQUENCE</scope>
    <source>
        <strain evidence="9">XH-70</strain>
    </source>
</reference>
<evidence type="ECO:0000313" key="10">
    <source>
        <dbReference type="Proteomes" id="UP000010846"/>
    </source>
</evidence>
<dbReference type="eggNOG" id="arCOG00135">
    <property type="taxonomic scope" value="Archaea"/>
</dbReference>
<dbReference type="AlphaFoldDB" id="L0I5V1"/>
<dbReference type="Pfam" id="PF05977">
    <property type="entry name" value="MFS_3"/>
    <property type="match status" value="1"/>
</dbReference>
<dbReference type="GeneID" id="14375557"/>
<dbReference type="HOGENOM" id="CLU_034180_13_1_2"/>
<keyword evidence="3" id="KW-1003">Cell membrane</keyword>
<keyword evidence="5 8" id="KW-1133">Transmembrane helix</keyword>
<dbReference type="OrthoDB" id="313372at2157"/>
<keyword evidence="4 8" id="KW-0812">Transmembrane</keyword>
<protein>
    <submittedName>
        <fullName evidence="9">Arabinose efflux permease family protein</fullName>
    </submittedName>
</protein>
<organism evidence="9 10">
    <name type="scientific">Halovivax ruber (strain DSM 18193 / JCM 13892 / XH-70)</name>
    <dbReference type="NCBI Taxonomy" id="797302"/>
    <lineage>
        <taxon>Archaea</taxon>
        <taxon>Methanobacteriati</taxon>
        <taxon>Methanobacteriota</taxon>
        <taxon>Stenosarchaea group</taxon>
        <taxon>Halobacteria</taxon>
        <taxon>Halobacteriales</taxon>
        <taxon>Natrialbaceae</taxon>
        <taxon>Halovivax</taxon>
    </lineage>
</organism>
<dbReference type="Proteomes" id="UP000010846">
    <property type="component" value="Chromosome"/>
</dbReference>
<dbReference type="GO" id="GO:0005886">
    <property type="term" value="C:plasma membrane"/>
    <property type="evidence" value="ECO:0007669"/>
    <property type="project" value="UniProtKB-SubCell"/>
</dbReference>
<accession>L0I5V1</accession>
<feature type="transmembrane region" description="Helical" evidence="8">
    <location>
        <begin position="327"/>
        <end position="348"/>
    </location>
</feature>
<feature type="transmembrane region" description="Helical" evidence="8">
    <location>
        <begin position="42"/>
        <end position="62"/>
    </location>
</feature>
<sequence>MRGPFENRTFRRLFAGRVITNLGDSLYFIGAMWLVYSLTGDPFYTGVAGFLTQGPAVFQFLAGPIVDRHPIRRLLVGTQLFQAVVVATIPIAHVLGSLTVWHVLVVMPVLSAANQLVYPAQTTALPRILDDEKLVAANSAFSVAYQGFEMVANGIGGVIIGLVGAVSLFAVDAVTFGMAALVFATVSIPPARRADEPDSSDRSADGRTGPDITDEGAEPATDGGTPPEIGDTEPNDGPSLDESAAGDGITDDSGNGAEGDGDGTDGGSPPAPEGYLDRLRDGIDILRGTFLLPLVVAASILNVTGGMVMAAIPAYADSLAVPAGLSALGAAGAYGILMAAFAGGNFLGALAASAVSDRPFGYVFLVSGLASGVFWTAGLLANWLPLTAVLFTLSLVPVGAVNVQIATIVQTAPPEALVGRVSSLLGSASTAVVPVGALLGGIVAGAFGPQVAMAGIGIAGLGQAVYLLANAEMRALPPAGETSLDG</sequence>
<dbReference type="CDD" id="cd06173">
    <property type="entry name" value="MFS_MefA_like"/>
    <property type="match status" value="1"/>
</dbReference>
<dbReference type="SUPFAM" id="SSF103473">
    <property type="entry name" value="MFS general substrate transporter"/>
    <property type="match status" value="1"/>
</dbReference>
<dbReference type="Gene3D" id="1.20.1250.20">
    <property type="entry name" value="MFS general substrate transporter like domains"/>
    <property type="match status" value="1"/>
</dbReference>
<dbReference type="EMBL" id="CP003050">
    <property type="protein sequence ID" value="AGB14895.1"/>
    <property type="molecule type" value="Genomic_DNA"/>
</dbReference>
<dbReference type="InterPro" id="IPR010290">
    <property type="entry name" value="TM_effector"/>
</dbReference>
<feature type="transmembrane region" description="Helical" evidence="8">
    <location>
        <begin position="290"/>
        <end position="315"/>
    </location>
</feature>
<proteinExistence type="predicted"/>
<keyword evidence="2" id="KW-0813">Transport</keyword>
<feature type="transmembrane region" description="Helical" evidence="8">
    <location>
        <begin position="83"/>
        <end position="104"/>
    </location>
</feature>
<dbReference type="KEGG" id="hru:Halru_0249"/>
<keyword evidence="6 8" id="KW-0472">Membrane</keyword>
<feature type="region of interest" description="Disordered" evidence="7">
    <location>
        <begin position="191"/>
        <end position="275"/>
    </location>
</feature>
<feature type="transmembrane region" description="Helical" evidence="8">
    <location>
        <begin position="360"/>
        <end position="380"/>
    </location>
</feature>
<evidence type="ECO:0000256" key="2">
    <source>
        <dbReference type="ARBA" id="ARBA00022448"/>
    </source>
</evidence>
<dbReference type="InterPro" id="IPR036259">
    <property type="entry name" value="MFS_trans_sf"/>
</dbReference>
<dbReference type="PANTHER" id="PTHR23513:SF6">
    <property type="entry name" value="MAJOR FACILITATOR SUPERFAMILY ASSOCIATED DOMAIN-CONTAINING PROTEIN"/>
    <property type="match status" value="1"/>
</dbReference>
<evidence type="ECO:0000256" key="7">
    <source>
        <dbReference type="SAM" id="MobiDB-lite"/>
    </source>
</evidence>
<gene>
    <name evidence="9" type="ordered locus">Halru_0249</name>
</gene>
<comment type="subcellular location">
    <subcellularLocation>
        <location evidence="1">Cell membrane</location>
        <topology evidence="1">Multi-pass membrane protein</topology>
    </subcellularLocation>
</comment>
<evidence type="ECO:0000256" key="5">
    <source>
        <dbReference type="ARBA" id="ARBA00022989"/>
    </source>
</evidence>
<feature type="transmembrane region" description="Helical" evidence="8">
    <location>
        <begin position="451"/>
        <end position="469"/>
    </location>
</feature>
<feature type="transmembrane region" description="Helical" evidence="8">
    <location>
        <begin position="386"/>
        <end position="409"/>
    </location>
</feature>
<evidence type="ECO:0000256" key="8">
    <source>
        <dbReference type="SAM" id="Phobius"/>
    </source>
</evidence>
<evidence type="ECO:0000256" key="1">
    <source>
        <dbReference type="ARBA" id="ARBA00004651"/>
    </source>
</evidence>
<feature type="transmembrane region" description="Helical" evidence="8">
    <location>
        <begin position="155"/>
        <end position="183"/>
    </location>
</feature>
<evidence type="ECO:0000256" key="4">
    <source>
        <dbReference type="ARBA" id="ARBA00022692"/>
    </source>
</evidence>
<feature type="transmembrane region" description="Helical" evidence="8">
    <location>
        <begin position="421"/>
        <end position="445"/>
    </location>
</feature>
<dbReference type="RefSeq" id="WP_015299591.1">
    <property type="nucleotide sequence ID" value="NC_019964.1"/>
</dbReference>
<evidence type="ECO:0000313" key="9">
    <source>
        <dbReference type="EMBL" id="AGB14895.1"/>
    </source>
</evidence>
<evidence type="ECO:0000256" key="3">
    <source>
        <dbReference type="ARBA" id="ARBA00022475"/>
    </source>
</evidence>
<feature type="compositionally biased region" description="Basic and acidic residues" evidence="7">
    <location>
        <begin position="192"/>
        <end position="205"/>
    </location>
</feature>